<sequence length="248" mass="28835">MKYEDFWYLSKIGFLDQVEPPASSDVLKCIKHSTYNRHDIIRTPDAPQHELCFIKEGSVRLYTINEQGKQFTYSLLGPGSTFGKIKYFSLSCDDVYVEAIEPTHFCAIDEKAFLTLSEKYPILLHKALEALSERLHEREQRLKYMALENSREKIIHILQTLYDRYNSPSENQNYYTIAFPITQQELANMVGVSRESVSIVFTELANEGLIRFPKRKQIDVHYSLVNNDPNPPYIQALYTNSSYPKPFN</sequence>
<dbReference type="InterPro" id="IPR000595">
    <property type="entry name" value="cNMP-bd_dom"/>
</dbReference>
<evidence type="ECO:0000313" key="8">
    <source>
        <dbReference type="Proteomes" id="UP000199427"/>
    </source>
</evidence>
<dbReference type="InterPro" id="IPR012318">
    <property type="entry name" value="HTH_CRP"/>
</dbReference>
<dbReference type="CDD" id="cd00038">
    <property type="entry name" value="CAP_ED"/>
    <property type="match status" value="1"/>
</dbReference>
<dbReference type="AlphaFoldDB" id="A0A1H9KDV8"/>
<evidence type="ECO:0000259" key="5">
    <source>
        <dbReference type="PROSITE" id="PS50042"/>
    </source>
</evidence>
<dbReference type="PROSITE" id="PS51063">
    <property type="entry name" value="HTH_CRP_2"/>
    <property type="match status" value="1"/>
</dbReference>
<dbReference type="PANTHER" id="PTHR24567">
    <property type="entry name" value="CRP FAMILY TRANSCRIPTIONAL REGULATORY PROTEIN"/>
    <property type="match status" value="1"/>
</dbReference>
<feature type="domain" description="Cyclic nucleotide-binding" evidence="5">
    <location>
        <begin position="14"/>
        <end position="134"/>
    </location>
</feature>
<keyword evidence="1" id="KW-0805">Transcription regulation</keyword>
<evidence type="ECO:0000256" key="1">
    <source>
        <dbReference type="ARBA" id="ARBA00023015"/>
    </source>
</evidence>
<dbReference type="Proteomes" id="UP000199427">
    <property type="component" value="Unassembled WGS sequence"/>
</dbReference>
<accession>A0A1H9KDV8</accession>
<dbReference type="Gene3D" id="2.60.120.10">
    <property type="entry name" value="Jelly Rolls"/>
    <property type="match status" value="1"/>
</dbReference>
<dbReference type="GO" id="GO:0003677">
    <property type="term" value="F:DNA binding"/>
    <property type="evidence" value="ECO:0007669"/>
    <property type="project" value="UniProtKB-KW"/>
</dbReference>
<keyword evidence="2" id="KW-0238">DNA-binding</keyword>
<organism evidence="7 8">
    <name type="scientific">Piscibacillus halophilus</name>
    <dbReference type="NCBI Taxonomy" id="571933"/>
    <lineage>
        <taxon>Bacteria</taxon>
        <taxon>Bacillati</taxon>
        <taxon>Bacillota</taxon>
        <taxon>Bacilli</taxon>
        <taxon>Bacillales</taxon>
        <taxon>Bacillaceae</taxon>
        <taxon>Piscibacillus</taxon>
    </lineage>
</organism>
<keyword evidence="7" id="KW-0418">Kinase</keyword>
<dbReference type="InterPro" id="IPR018490">
    <property type="entry name" value="cNMP-bd_dom_sf"/>
</dbReference>
<dbReference type="STRING" id="571933.SAMN05216362_13713"/>
<dbReference type="InterPro" id="IPR036390">
    <property type="entry name" value="WH_DNA-bd_sf"/>
</dbReference>
<keyword evidence="8" id="KW-1185">Reference proteome</keyword>
<feature type="domain" description="HTH crp-type" evidence="6">
    <location>
        <begin position="148"/>
        <end position="224"/>
    </location>
</feature>
<dbReference type="EMBL" id="FOES01000037">
    <property type="protein sequence ID" value="SEQ97105.1"/>
    <property type="molecule type" value="Genomic_DNA"/>
</dbReference>
<dbReference type="Pfam" id="PF13545">
    <property type="entry name" value="HTH_Crp_2"/>
    <property type="match status" value="1"/>
</dbReference>
<proteinExistence type="predicted"/>
<dbReference type="RefSeq" id="WP_177176389.1">
    <property type="nucleotide sequence ID" value="NZ_FOES01000037.1"/>
</dbReference>
<dbReference type="PRINTS" id="PR00034">
    <property type="entry name" value="HTHCRP"/>
</dbReference>
<evidence type="ECO:0000313" key="7">
    <source>
        <dbReference type="EMBL" id="SEQ97105.1"/>
    </source>
</evidence>
<dbReference type="InterPro" id="IPR014710">
    <property type="entry name" value="RmlC-like_jellyroll"/>
</dbReference>
<evidence type="ECO:0000256" key="3">
    <source>
        <dbReference type="ARBA" id="ARBA00023159"/>
    </source>
</evidence>
<protein>
    <submittedName>
        <fullName evidence="7">cAMP-binding domain of CRP or a regulatory subunit of cAMP-dependent protein kinases</fullName>
    </submittedName>
</protein>
<dbReference type="PROSITE" id="PS50042">
    <property type="entry name" value="CNMP_BINDING_3"/>
    <property type="match status" value="1"/>
</dbReference>
<dbReference type="PANTHER" id="PTHR24567:SF26">
    <property type="entry name" value="REGULATORY PROTEIN YEIL"/>
    <property type="match status" value="1"/>
</dbReference>
<keyword evidence="7" id="KW-0808">Transferase</keyword>
<name>A0A1H9KDV8_9BACI</name>
<dbReference type="CDD" id="cd00092">
    <property type="entry name" value="HTH_CRP"/>
    <property type="match status" value="1"/>
</dbReference>
<dbReference type="GO" id="GO:0005829">
    <property type="term" value="C:cytosol"/>
    <property type="evidence" value="ECO:0007669"/>
    <property type="project" value="TreeGrafter"/>
</dbReference>
<dbReference type="GO" id="GO:0016301">
    <property type="term" value="F:kinase activity"/>
    <property type="evidence" value="ECO:0007669"/>
    <property type="project" value="UniProtKB-KW"/>
</dbReference>
<reference evidence="7 8" key="1">
    <citation type="submission" date="2016-10" db="EMBL/GenBank/DDBJ databases">
        <authorList>
            <person name="de Groot N.N."/>
        </authorList>
    </citation>
    <scope>NUCLEOTIDE SEQUENCE [LARGE SCALE GENOMIC DNA]</scope>
    <source>
        <strain evidence="7 8">DSM 21633</strain>
    </source>
</reference>
<evidence type="ECO:0000256" key="2">
    <source>
        <dbReference type="ARBA" id="ARBA00023125"/>
    </source>
</evidence>
<keyword evidence="4" id="KW-0804">Transcription</keyword>
<keyword evidence="3" id="KW-0010">Activator</keyword>
<dbReference type="Pfam" id="PF00027">
    <property type="entry name" value="cNMP_binding"/>
    <property type="match status" value="1"/>
</dbReference>
<evidence type="ECO:0000259" key="6">
    <source>
        <dbReference type="PROSITE" id="PS51063"/>
    </source>
</evidence>
<dbReference type="SMART" id="SM00419">
    <property type="entry name" value="HTH_CRP"/>
    <property type="match status" value="1"/>
</dbReference>
<dbReference type="SUPFAM" id="SSF46785">
    <property type="entry name" value="Winged helix' DNA-binding domain"/>
    <property type="match status" value="1"/>
</dbReference>
<dbReference type="SMART" id="SM00100">
    <property type="entry name" value="cNMP"/>
    <property type="match status" value="1"/>
</dbReference>
<dbReference type="InterPro" id="IPR050397">
    <property type="entry name" value="Env_Response_Regulators"/>
</dbReference>
<dbReference type="SUPFAM" id="SSF51206">
    <property type="entry name" value="cAMP-binding domain-like"/>
    <property type="match status" value="1"/>
</dbReference>
<gene>
    <name evidence="7" type="ORF">SAMN05216362_13713</name>
</gene>
<evidence type="ECO:0000256" key="4">
    <source>
        <dbReference type="ARBA" id="ARBA00023163"/>
    </source>
</evidence>
<dbReference type="GO" id="GO:0003700">
    <property type="term" value="F:DNA-binding transcription factor activity"/>
    <property type="evidence" value="ECO:0007669"/>
    <property type="project" value="TreeGrafter"/>
</dbReference>